<evidence type="ECO:0008006" key="4">
    <source>
        <dbReference type="Google" id="ProtNLM"/>
    </source>
</evidence>
<keyword evidence="1" id="KW-0732">Signal</keyword>
<organism evidence="2 3">
    <name type="scientific">Aquilutibacter rugosus</name>
    <dbReference type="NCBI Taxonomy" id="3115820"/>
    <lineage>
        <taxon>Bacteria</taxon>
        <taxon>Pseudomonadati</taxon>
        <taxon>Pseudomonadota</taxon>
        <taxon>Gammaproteobacteria</taxon>
        <taxon>Lysobacterales</taxon>
        <taxon>Lysobacteraceae</taxon>
        <taxon>Aquilutibacter</taxon>
    </lineage>
</organism>
<protein>
    <recommendedName>
        <fullName evidence="4">Beta-barrel assembly machine subunit BamC</fullName>
    </recommendedName>
</protein>
<comment type="caution">
    <text evidence="2">The sequence shown here is derived from an EMBL/GenBank/DDBJ whole genome shotgun (WGS) entry which is preliminary data.</text>
</comment>
<feature type="chain" id="PRO_5046080756" description="Beta-barrel assembly machine subunit BamC" evidence="1">
    <location>
        <begin position="26"/>
        <end position="154"/>
    </location>
</feature>
<evidence type="ECO:0000256" key="1">
    <source>
        <dbReference type="SAM" id="SignalP"/>
    </source>
</evidence>
<evidence type="ECO:0000313" key="3">
    <source>
        <dbReference type="Proteomes" id="UP001356170"/>
    </source>
</evidence>
<evidence type="ECO:0000313" key="2">
    <source>
        <dbReference type="EMBL" id="MEF2156189.1"/>
    </source>
</evidence>
<dbReference type="Proteomes" id="UP001356170">
    <property type="component" value="Unassembled WGS sequence"/>
</dbReference>
<dbReference type="PROSITE" id="PS51257">
    <property type="entry name" value="PROKAR_LIPOPROTEIN"/>
    <property type="match status" value="1"/>
</dbReference>
<dbReference type="EMBL" id="JAZHBO010000002">
    <property type="protein sequence ID" value="MEF2156189.1"/>
    <property type="molecule type" value="Genomic_DNA"/>
</dbReference>
<proteinExistence type="predicted"/>
<reference evidence="2 3" key="1">
    <citation type="submission" date="2024-01" db="EMBL/GenBank/DDBJ databases">
        <title>Novel species of the genus Luteimonas isolated from rivers.</title>
        <authorList>
            <person name="Lu H."/>
        </authorList>
    </citation>
    <scope>NUCLEOTIDE SEQUENCE [LARGE SCALE GENOMIC DNA]</scope>
    <source>
        <strain evidence="2 3">FXH3W</strain>
    </source>
</reference>
<name>A0ABU7V085_9GAMM</name>
<feature type="signal peptide" evidence="1">
    <location>
        <begin position="1"/>
        <end position="25"/>
    </location>
</feature>
<gene>
    <name evidence="2" type="ORF">V3390_08120</name>
</gene>
<accession>A0ABU7V085</accession>
<dbReference type="RefSeq" id="WP_331704056.1">
    <property type="nucleotide sequence ID" value="NZ_JAZHBO010000002.1"/>
</dbReference>
<sequence>MRQTASIARAAAVLTVLASVTVASGCSWFNGRGNGYTQNPRPLEIPPELVSSTPNTAGPVLASGQTTLQGFQSTGTRADVFKRLTTVLAKVPGTVIKSSSELIGVQEIEYKGTALLVRVTESNGTSTVSVVDPRGQANNAPIISEFIATLKAAM</sequence>
<keyword evidence="3" id="KW-1185">Reference proteome</keyword>